<dbReference type="InterPro" id="IPR006500">
    <property type="entry name" value="Helicase_put_C_phage/plasmid"/>
</dbReference>
<sequence>MLTDPLDRLAALNRPGATSSDAPRLDIGSDVEIAGRMREDMERSFGEIVHAEGQFWRYEKTCWRPIPEHELRLVAHAYDGAEFSTAAGEPARVKLSKSRIDSILNEMAALVATPDYFTETTVGINCASGFIRFDADGVPHIEPHHRNHRCRHTLRGNWSAGSVAEPPKRSLLARLVDGVFAGDLDADDKVRLIAEVAGSAALGYATKLRQPRAVILKGETAENGKSQILDLVRGMLPGSAIASVTAGRMGDERHIVGLVGKLLNASDELSPSSAIASDTFKAIVTGEPVQGRDVYKSRVEFRPQAQHLFATNTLPVFQGGMDRGVQRRLLVVSFNRVIPPEERIEAIGQRIGQEEPDLLLGWAVDGASRLIRQKGFTTPSTSKIVMNDWLFGADPVLAWVAERVHSRQIIDQEPRIATRIAYEHFREWALAEGFSDRTLPSINAFVQRITANAAGIEYRRFRDGRFFVGMVLTAAWGANPYDRDASVTHE</sequence>
<accession>A0ABV7K6F6</accession>
<dbReference type="PROSITE" id="PS51206">
    <property type="entry name" value="SF3_HELICASE_1"/>
    <property type="match status" value="1"/>
</dbReference>
<evidence type="ECO:0000256" key="1">
    <source>
        <dbReference type="ARBA" id="ARBA00022741"/>
    </source>
</evidence>
<feature type="domain" description="SF3 helicase" evidence="4">
    <location>
        <begin position="188"/>
        <end position="347"/>
    </location>
</feature>
<dbReference type="InterPro" id="IPR045455">
    <property type="entry name" value="NrS-1_pol-like_helicase"/>
</dbReference>
<evidence type="ECO:0000256" key="2">
    <source>
        <dbReference type="ARBA" id="ARBA00022801"/>
    </source>
</evidence>
<keyword evidence="2" id="KW-0378">Hydrolase</keyword>
<dbReference type="InterPro" id="IPR014015">
    <property type="entry name" value="Helicase_SF3_DNA-vir"/>
</dbReference>
<keyword evidence="6" id="KW-1185">Reference proteome</keyword>
<dbReference type="InterPro" id="IPR027417">
    <property type="entry name" value="P-loop_NTPase"/>
</dbReference>
<evidence type="ECO:0000256" key="3">
    <source>
        <dbReference type="ARBA" id="ARBA00022840"/>
    </source>
</evidence>
<name>A0ABV7K6F6_9HYPH</name>
<reference evidence="6" key="1">
    <citation type="journal article" date="2019" name="Int. J. Syst. Evol. Microbiol.">
        <title>The Global Catalogue of Microorganisms (GCM) 10K type strain sequencing project: providing services to taxonomists for standard genome sequencing and annotation.</title>
        <authorList>
            <consortium name="The Broad Institute Genomics Platform"/>
            <consortium name="The Broad Institute Genome Sequencing Center for Infectious Disease"/>
            <person name="Wu L."/>
            <person name="Ma J."/>
        </authorList>
    </citation>
    <scope>NUCLEOTIDE SEQUENCE [LARGE SCALE GENOMIC DNA]</scope>
    <source>
        <strain evidence="6">KCTC 52165</strain>
    </source>
</reference>
<evidence type="ECO:0000313" key="5">
    <source>
        <dbReference type="EMBL" id="MFC3205625.1"/>
    </source>
</evidence>
<protein>
    <submittedName>
        <fullName evidence="5">Phage/plasmid primase, P4 family</fullName>
    </submittedName>
</protein>
<dbReference type="RefSeq" id="WP_378219265.1">
    <property type="nucleotide sequence ID" value="NZ_JBHRTK010000006.1"/>
</dbReference>
<organism evidence="5 6">
    <name type="scientific">Aquamicrobium soli</name>
    <dbReference type="NCBI Taxonomy" id="1811518"/>
    <lineage>
        <taxon>Bacteria</taxon>
        <taxon>Pseudomonadati</taxon>
        <taxon>Pseudomonadota</taxon>
        <taxon>Alphaproteobacteria</taxon>
        <taxon>Hyphomicrobiales</taxon>
        <taxon>Phyllobacteriaceae</taxon>
        <taxon>Aquamicrobium</taxon>
    </lineage>
</organism>
<proteinExistence type="predicted"/>
<dbReference type="Gene3D" id="3.40.50.300">
    <property type="entry name" value="P-loop containing nucleotide triphosphate hydrolases"/>
    <property type="match status" value="1"/>
</dbReference>
<dbReference type="Pfam" id="PF19263">
    <property type="entry name" value="DUF5906"/>
    <property type="match status" value="1"/>
</dbReference>
<keyword evidence="1" id="KW-0547">Nucleotide-binding</keyword>
<dbReference type="Proteomes" id="UP001595583">
    <property type="component" value="Unassembled WGS sequence"/>
</dbReference>
<evidence type="ECO:0000259" key="4">
    <source>
        <dbReference type="PROSITE" id="PS51206"/>
    </source>
</evidence>
<gene>
    <name evidence="5" type="ORF">ACFOHJ_05320</name>
</gene>
<dbReference type="NCBIfam" id="TIGR01613">
    <property type="entry name" value="primase_Cterm"/>
    <property type="match status" value="1"/>
</dbReference>
<dbReference type="PANTHER" id="PTHR35372">
    <property type="entry name" value="ATP BINDING PROTEIN-RELATED"/>
    <property type="match status" value="1"/>
</dbReference>
<comment type="caution">
    <text evidence="5">The sequence shown here is derived from an EMBL/GenBank/DDBJ whole genome shotgun (WGS) entry which is preliminary data.</text>
</comment>
<dbReference type="EMBL" id="JBHRTK010000006">
    <property type="protein sequence ID" value="MFC3205625.1"/>
    <property type="molecule type" value="Genomic_DNA"/>
</dbReference>
<dbReference type="InterPro" id="IPR051620">
    <property type="entry name" value="ORF904-like_C"/>
</dbReference>
<dbReference type="PANTHER" id="PTHR35372:SF2">
    <property type="entry name" value="SF3 HELICASE DOMAIN-CONTAINING PROTEIN"/>
    <property type="match status" value="1"/>
</dbReference>
<keyword evidence="3" id="KW-0067">ATP-binding</keyword>
<evidence type="ECO:0000313" key="6">
    <source>
        <dbReference type="Proteomes" id="UP001595583"/>
    </source>
</evidence>